<keyword evidence="4" id="KW-0762">Sugar transport</keyword>
<evidence type="ECO:0000256" key="6">
    <source>
        <dbReference type="ARBA" id="ARBA00022692"/>
    </source>
</evidence>
<evidence type="ECO:0000256" key="4">
    <source>
        <dbReference type="ARBA" id="ARBA00022597"/>
    </source>
</evidence>
<feature type="transmembrane region" description="Helical" evidence="9">
    <location>
        <begin position="227"/>
        <end position="244"/>
    </location>
</feature>
<evidence type="ECO:0000256" key="7">
    <source>
        <dbReference type="ARBA" id="ARBA00022989"/>
    </source>
</evidence>
<keyword evidence="6 9" id="KW-0812">Transmembrane</keyword>
<feature type="transmembrane region" description="Helical" evidence="9">
    <location>
        <begin position="39"/>
        <end position="57"/>
    </location>
</feature>
<dbReference type="InterPro" id="IPR013853">
    <property type="entry name" value="EIIC-GAT"/>
</dbReference>
<dbReference type="InterPro" id="IPR004703">
    <property type="entry name" value="PTS_sugar-sp_permease"/>
</dbReference>
<dbReference type="GO" id="GO:0005886">
    <property type="term" value="C:plasma membrane"/>
    <property type="evidence" value="ECO:0007669"/>
    <property type="project" value="UniProtKB-SubCell"/>
</dbReference>
<dbReference type="Proteomes" id="UP000429730">
    <property type="component" value="Unassembled WGS sequence"/>
</dbReference>
<dbReference type="Pfam" id="PF03611">
    <property type="entry name" value="EIIC-GAT"/>
    <property type="match status" value="1"/>
</dbReference>
<reference evidence="11 12" key="1">
    <citation type="submission" date="2019-04" db="EMBL/GenBank/DDBJ databases">
        <title>Step-wise assembly of the neonatal virome modulated by breast feeding.</title>
        <authorList>
            <person name="Liang G."/>
            <person name="Bushman F."/>
        </authorList>
    </citation>
    <scope>NUCLEOTIDE SEQUENCE [LARGE SCALE GENOMIC DNA]</scope>
    <source>
        <strain evidence="11 12">E3754</strain>
    </source>
</reference>
<dbReference type="PROSITE" id="PS51104">
    <property type="entry name" value="PTS_EIIC_TYPE_2"/>
    <property type="match status" value="1"/>
</dbReference>
<evidence type="ECO:0000256" key="5">
    <source>
        <dbReference type="ARBA" id="ARBA00022683"/>
    </source>
</evidence>
<evidence type="ECO:0000256" key="2">
    <source>
        <dbReference type="ARBA" id="ARBA00022448"/>
    </source>
</evidence>
<evidence type="ECO:0000259" key="10">
    <source>
        <dbReference type="PROSITE" id="PS51104"/>
    </source>
</evidence>
<proteinExistence type="predicted"/>
<dbReference type="PIRSF" id="PIRSF006304">
    <property type="entry name" value="GatC"/>
    <property type="match status" value="1"/>
</dbReference>
<evidence type="ECO:0000256" key="8">
    <source>
        <dbReference type="ARBA" id="ARBA00023136"/>
    </source>
</evidence>
<accession>A0AAP6RK73</accession>
<keyword evidence="7 9" id="KW-1133">Transmembrane helix</keyword>
<dbReference type="EMBL" id="WVTJ01000056">
    <property type="protein sequence ID" value="MXS54042.1"/>
    <property type="molecule type" value="Genomic_DNA"/>
</dbReference>
<gene>
    <name evidence="11" type="ORF">GTI81_15220</name>
</gene>
<protein>
    <submittedName>
        <fullName evidence="11">PTS galactitol transporter subunit IIC</fullName>
    </submittedName>
</protein>
<keyword evidence="3" id="KW-1003">Cell membrane</keyword>
<evidence type="ECO:0000256" key="1">
    <source>
        <dbReference type="ARBA" id="ARBA00004651"/>
    </source>
</evidence>
<dbReference type="InterPro" id="IPR013014">
    <property type="entry name" value="PTS_EIIC_2"/>
</dbReference>
<keyword evidence="8 9" id="KW-0472">Membrane</keyword>
<evidence type="ECO:0000313" key="11">
    <source>
        <dbReference type="EMBL" id="MXS54042.1"/>
    </source>
</evidence>
<dbReference type="RefSeq" id="WP_002400719.1">
    <property type="nucleotide sequence ID" value="NZ_AP031219.1"/>
</dbReference>
<comment type="subcellular location">
    <subcellularLocation>
        <location evidence="1">Cell membrane</location>
        <topology evidence="1">Multi-pass membrane protein</topology>
    </subcellularLocation>
</comment>
<dbReference type="GO" id="GO:0009401">
    <property type="term" value="P:phosphoenolpyruvate-dependent sugar phosphotransferase system"/>
    <property type="evidence" value="ECO:0007669"/>
    <property type="project" value="UniProtKB-KW"/>
</dbReference>
<feature type="transmembrane region" description="Helical" evidence="9">
    <location>
        <begin position="95"/>
        <end position="116"/>
    </location>
</feature>
<feature type="transmembrane region" description="Helical" evidence="9">
    <location>
        <begin position="250"/>
        <end position="272"/>
    </location>
</feature>
<dbReference type="AlphaFoldDB" id="A0AAP6RK73"/>
<organism evidence="11 12">
    <name type="scientific">Enterococcus faecalis</name>
    <name type="common">Streptococcus faecalis</name>
    <dbReference type="NCBI Taxonomy" id="1351"/>
    <lineage>
        <taxon>Bacteria</taxon>
        <taxon>Bacillati</taxon>
        <taxon>Bacillota</taxon>
        <taxon>Bacilli</taxon>
        <taxon>Lactobacillales</taxon>
        <taxon>Enterococcaceae</taxon>
        <taxon>Enterococcus</taxon>
    </lineage>
</organism>
<feature type="domain" description="PTS EIIC type-2" evidence="10">
    <location>
        <begin position="9"/>
        <end position="437"/>
    </location>
</feature>
<comment type="caution">
    <text evidence="11">The sequence shown here is derived from an EMBL/GenBank/DDBJ whole genome shotgun (WGS) entry which is preliminary data.</text>
</comment>
<dbReference type="PANTHER" id="PTHR37324">
    <property type="entry name" value="PTS SYSTEM GALACTITOL-SPECIFIC EIIC COMPONENT"/>
    <property type="match status" value="1"/>
</dbReference>
<dbReference type="PANTHER" id="PTHR37324:SF2">
    <property type="entry name" value="PTS SYSTEM GALACTITOL-SPECIFIC EIIC COMPONENT"/>
    <property type="match status" value="1"/>
</dbReference>
<evidence type="ECO:0000256" key="9">
    <source>
        <dbReference type="SAM" id="Phobius"/>
    </source>
</evidence>
<feature type="transmembrane region" description="Helical" evidence="9">
    <location>
        <begin position="292"/>
        <end position="317"/>
    </location>
</feature>
<keyword evidence="2" id="KW-0813">Transport</keyword>
<feature type="transmembrane region" description="Helical" evidence="9">
    <location>
        <begin position="12"/>
        <end position="32"/>
    </location>
</feature>
<keyword evidence="5" id="KW-0598">Phosphotransferase system</keyword>
<sequence>MIEAISNFFQAILNMGATVFVPIIMLIIGLVAKMKFKDAFSAALIFGVAFAGMNLVVDYMLGNITPAAKAFAEATGINLTAIDGGWTTGASVTWAWKYAFLAFPVTIIINIIMLAFKWTKTLNVDMWNVWGKAFCAVMVYYISGNLYLAFLVVAIQVVVELKIGDIWAREIQELTGIPGVTLPHHMTLIAALLYPVDKFLDLFPIFNKKMDVNALKNKIGIFSENHVMGFIVGTSIGLIGRYSISDALILGINAAAALTLFPLVSKLFMQALSPISDAISEYMRNRFKGRELYIGLDWPILAGASEIWVLAILLIPFELLFAAILPGNQVLPFAGLINLSIIVAAYLLGRGNMLRMLVYGIITTPVFLYIGTYFAPYITQLARDTGAVNVEEGTMLAWATIENGEFKFAFANAMAGNWWGIVLAIAWLALFVIFYIGRSKENVKRYSDDSEMDAV</sequence>
<feature type="transmembrane region" description="Helical" evidence="9">
    <location>
        <begin position="418"/>
        <end position="437"/>
    </location>
</feature>
<feature type="transmembrane region" description="Helical" evidence="9">
    <location>
        <begin position="329"/>
        <end position="349"/>
    </location>
</feature>
<feature type="transmembrane region" description="Helical" evidence="9">
    <location>
        <begin position="356"/>
        <end position="375"/>
    </location>
</feature>
<evidence type="ECO:0000313" key="12">
    <source>
        <dbReference type="Proteomes" id="UP000429730"/>
    </source>
</evidence>
<name>A0AAP6RK73_ENTFL</name>
<dbReference type="GO" id="GO:0015577">
    <property type="term" value="F:galactitol transmembrane transporter activity"/>
    <property type="evidence" value="ECO:0007669"/>
    <property type="project" value="InterPro"/>
</dbReference>
<feature type="transmembrane region" description="Helical" evidence="9">
    <location>
        <begin position="137"/>
        <end position="159"/>
    </location>
</feature>
<evidence type="ECO:0000256" key="3">
    <source>
        <dbReference type="ARBA" id="ARBA00022475"/>
    </source>
</evidence>